<keyword evidence="3" id="KW-0012">Acyltransferase</keyword>
<dbReference type="InterPro" id="IPR000182">
    <property type="entry name" value="GNAT_dom"/>
</dbReference>
<name>A0AAN4Z4S7_9BILA</name>
<comment type="similarity">
    <text evidence="1">Belongs to the acetyltransferase family.</text>
</comment>
<dbReference type="PANTHER" id="PTHR10545:SF29">
    <property type="entry name" value="GH14572P-RELATED"/>
    <property type="match status" value="1"/>
</dbReference>
<feature type="domain" description="N-acetyltransferase" evidence="4">
    <location>
        <begin position="1"/>
        <end position="152"/>
    </location>
</feature>
<dbReference type="Pfam" id="PF00583">
    <property type="entry name" value="Acetyltransf_1"/>
    <property type="match status" value="1"/>
</dbReference>
<evidence type="ECO:0000313" key="5">
    <source>
        <dbReference type="EMBL" id="GMR33309.1"/>
    </source>
</evidence>
<comment type="caution">
    <text evidence="5">The sequence shown here is derived from an EMBL/GenBank/DDBJ whole genome shotgun (WGS) entry which is preliminary data.</text>
</comment>
<keyword evidence="6" id="KW-1185">Reference proteome</keyword>
<evidence type="ECO:0000259" key="4">
    <source>
        <dbReference type="PROSITE" id="PS51186"/>
    </source>
</evidence>
<evidence type="ECO:0000256" key="3">
    <source>
        <dbReference type="ARBA" id="ARBA00023315"/>
    </source>
</evidence>
<dbReference type="FunFam" id="3.40.630.30:FF:000064">
    <property type="entry name" value="GNAT family acetyltransferase"/>
    <property type="match status" value="1"/>
</dbReference>
<evidence type="ECO:0000313" key="6">
    <source>
        <dbReference type="Proteomes" id="UP001328107"/>
    </source>
</evidence>
<dbReference type="SUPFAM" id="SSF55729">
    <property type="entry name" value="Acyl-CoA N-acyltransferases (Nat)"/>
    <property type="match status" value="1"/>
</dbReference>
<dbReference type="Proteomes" id="UP001328107">
    <property type="component" value="Unassembled WGS sequence"/>
</dbReference>
<dbReference type="InterPro" id="IPR016181">
    <property type="entry name" value="Acyl_CoA_acyltransferase"/>
</dbReference>
<evidence type="ECO:0000256" key="1">
    <source>
        <dbReference type="ARBA" id="ARBA00008694"/>
    </source>
</evidence>
<dbReference type="CDD" id="cd04301">
    <property type="entry name" value="NAT_SF"/>
    <property type="match status" value="1"/>
</dbReference>
<dbReference type="GO" id="GO:0008080">
    <property type="term" value="F:N-acetyltransferase activity"/>
    <property type="evidence" value="ECO:0007669"/>
    <property type="project" value="TreeGrafter"/>
</dbReference>
<dbReference type="Gene3D" id="3.40.630.30">
    <property type="match status" value="1"/>
</dbReference>
<dbReference type="PROSITE" id="PS51186">
    <property type="entry name" value="GNAT"/>
    <property type="match status" value="1"/>
</dbReference>
<dbReference type="EMBL" id="BTRK01000001">
    <property type="protein sequence ID" value="GMR33309.1"/>
    <property type="molecule type" value="Genomic_DNA"/>
</dbReference>
<accession>A0AAN4Z4S7</accession>
<organism evidence="5 6">
    <name type="scientific">Pristionchus mayeri</name>
    <dbReference type="NCBI Taxonomy" id="1317129"/>
    <lineage>
        <taxon>Eukaryota</taxon>
        <taxon>Metazoa</taxon>
        <taxon>Ecdysozoa</taxon>
        <taxon>Nematoda</taxon>
        <taxon>Chromadorea</taxon>
        <taxon>Rhabditida</taxon>
        <taxon>Rhabditina</taxon>
        <taxon>Diplogasteromorpha</taxon>
        <taxon>Diplogasteroidea</taxon>
        <taxon>Neodiplogasteridae</taxon>
        <taxon>Pristionchus</taxon>
    </lineage>
</organism>
<protein>
    <recommendedName>
        <fullName evidence="4">N-acetyltransferase domain-containing protein</fullName>
    </recommendedName>
</protein>
<reference evidence="6" key="1">
    <citation type="submission" date="2022-10" db="EMBL/GenBank/DDBJ databases">
        <title>Genome assembly of Pristionchus species.</title>
        <authorList>
            <person name="Yoshida K."/>
            <person name="Sommer R.J."/>
        </authorList>
    </citation>
    <scope>NUCLEOTIDE SEQUENCE [LARGE SCALE GENOMIC DNA]</scope>
    <source>
        <strain evidence="6">RS5460</strain>
    </source>
</reference>
<dbReference type="InterPro" id="IPR051016">
    <property type="entry name" value="Diverse_Substrate_AcTransf"/>
</dbReference>
<dbReference type="PANTHER" id="PTHR10545">
    <property type="entry name" value="DIAMINE N-ACETYLTRANSFERASE"/>
    <property type="match status" value="1"/>
</dbReference>
<dbReference type="AlphaFoldDB" id="A0AAN4Z4S7"/>
<proteinExistence type="inferred from homology"/>
<gene>
    <name evidence="5" type="ORF">PMAYCL1PPCAC_03504</name>
</gene>
<sequence>MAVREATAEDVPHLMGMIRELAEYEKMPSSVKIDETTLARDLGRGAFGGFVVVDDETKEVAGMLLYYLPYSTWIGQFMHMEDLYVRPAYRRKGYGKVLWRAAAQLSRDRGYVRFQWDVLNWNTPAINFYKKCPGAVDLTEKEGWLKYRLDAEGIATMADSTD</sequence>
<keyword evidence="2" id="KW-0808">Transferase</keyword>
<evidence type="ECO:0000256" key="2">
    <source>
        <dbReference type="ARBA" id="ARBA00022679"/>
    </source>
</evidence>